<protein>
    <submittedName>
        <fullName evidence="2">Uncharacterized protein</fullName>
    </submittedName>
</protein>
<dbReference type="EMBL" id="MU842913">
    <property type="protein sequence ID" value="KAK2026517.1"/>
    <property type="molecule type" value="Genomic_DNA"/>
</dbReference>
<evidence type="ECO:0000256" key="1">
    <source>
        <dbReference type="SAM" id="MobiDB-lite"/>
    </source>
</evidence>
<proteinExistence type="predicted"/>
<feature type="compositionally biased region" description="Polar residues" evidence="1">
    <location>
        <begin position="51"/>
        <end position="64"/>
    </location>
</feature>
<name>A0AAD9LZD2_9PEZI</name>
<feature type="region of interest" description="Disordered" evidence="1">
    <location>
        <begin position="42"/>
        <end position="73"/>
    </location>
</feature>
<sequence length="117" mass="13102">MRRGERRRSALASGNYYVRSRWKLRRLHPKLQGQGATLAYHPHRSAFDSDGNISLPTKYTPRQSGTHKKSPMAEGWVGGACGGCQLDGRTHTTNGNAGLDEMRDGMGWRGVCRWDDE</sequence>
<organism evidence="2 3">
    <name type="scientific">Colletotrichum zoysiae</name>
    <dbReference type="NCBI Taxonomy" id="1216348"/>
    <lineage>
        <taxon>Eukaryota</taxon>
        <taxon>Fungi</taxon>
        <taxon>Dikarya</taxon>
        <taxon>Ascomycota</taxon>
        <taxon>Pezizomycotina</taxon>
        <taxon>Sordariomycetes</taxon>
        <taxon>Hypocreomycetidae</taxon>
        <taxon>Glomerellales</taxon>
        <taxon>Glomerellaceae</taxon>
        <taxon>Colletotrichum</taxon>
        <taxon>Colletotrichum graminicola species complex</taxon>
    </lineage>
</organism>
<accession>A0AAD9LZD2</accession>
<dbReference type="AlphaFoldDB" id="A0AAD9LZD2"/>
<gene>
    <name evidence="2" type="ORF">LX32DRAFT_18886</name>
</gene>
<keyword evidence="3" id="KW-1185">Reference proteome</keyword>
<dbReference type="Proteomes" id="UP001232148">
    <property type="component" value="Unassembled WGS sequence"/>
</dbReference>
<comment type="caution">
    <text evidence="2">The sequence shown here is derived from an EMBL/GenBank/DDBJ whole genome shotgun (WGS) entry which is preliminary data.</text>
</comment>
<reference evidence="2" key="1">
    <citation type="submission" date="2021-06" db="EMBL/GenBank/DDBJ databases">
        <title>Comparative genomics, transcriptomics and evolutionary studies reveal genomic signatures of adaptation to plant cell wall in hemibiotrophic fungi.</title>
        <authorList>
            <consortium name="DOE Joint Genome Institute"/>
            <person name="Baroncelli R."/>
            <person name="Diaz J.F."/>
            <person name="Benocci T."/>
            <person name="Peng M."/>
            <person name="Battaglia E."/>
            <person name="Haridas S."/>
            <person name="Andreopoulos W."/>
            <person name="Labutti K."/>
            <person name="Pangilinan J."/>
            <person name="Floch G.L."/>
            <person name="Makela M.R."/>
            <person name="Henrissat B."/>
            <person name="Grigoriev I.V."/>
            <person name="Crouch J.A."/>
            <person name="De Vries R.P."/>
            <person name="Sukno S.A."/>
            <person name="Thon M.R."/>
        </authorList>
    </citation>
    <scope>NUCLEOTIDE SEQUENCE</scope>
    <source>
        <strain evidence="2">MAFF235873</strain>
    </source>
</reference>
<evidence type="ECO:0000313" key="2">
    <source>
        <dbReference type="EMBL" id="KAK2026517.1"/>
    </source>
</evidence>
<evidence type="ECO:0000313" key="3">
    <source>
        <dbReference type="Proteomes" id="UP001232148"/>
    </source>
</evidence>